<feature type="transmembrane region" description="Helical" evidence="1">
    <location>
        <begin position="29"/>
        <end position="49"/>
    </location>
</feature>
<dbReference type="Proteomes" id="UP000003448">
    <property type="component" value="Unassembled WGS sequence"/>
</dbReference>
<gene>
    <name evidence="2" type="ORF">MILUP08_40088</name>
</gene>
<comment type="caution">
    <text evidence="2">The sequence shown here is derived from an EMBL/GenBank/DDBJ whole genome shotgun (WGS) entry which is preliminary data.</text>
</comment>
<proteinExistence type="predicted"/>
<feature type="transmembrane region" description="Helical" evidence="1">
    <location>
        <begin position="61"/>
        <end position="83"/>
    </location>
</feature>
<organism evidence="2 3">
    <name type="scientific">Micromonospora lupini str. Lupac 08</name>
    <dbReference type="NCBI Taxonomy" id="1150864"/>
    <lineage>
        <taxon>Bacteria</taxon>
        <taxon>Bacillati</taxon>
        <taxon>Actinomycetota</taxon>
        <taxon>Actinomycetes</taxon>
        <taxon>Micromonosporales</taxon>
        <taxon>Micromonosporaceae</taxon>
        <taxon>Micromonospora</taxon>
    </lineage>
</organism>
<reference evidence="3" key="1">
    <citation type="journal article" date="2012" name="J. Bacteriol.">
        <title>Genome Sequence of Micromonospora lupini Lupac 08, Isolated from Root Nodules of Lupinus angustifolius.</title>
        <authorList>
            <person name="Alonso-Vega P."/>
            <person name="Normand P."/>
            <person name="Bacigalupe R."/>
            <person name="Pujic P."/>
            <person name="Lajus A."/>
            <person name="Vallenet D."/>
            <person name="Carro L."/>
            <person name="Coll P."/>
            <person name="Trujillo M.E."/>
        </authorList>
    </citation>
    <scope>NUCLEOTIDE SEQUENCE [LARGE SCALE GENOMIC DNA]</scope>
    <source>
        <strain evidence="3">Lupac 08</strain>
    </source>
</reference>
<dbReference type="EMBL" id="CAIE01000049">
    <property type="protein sequence ID" value="CCH22207.1"/>
    <property type="molecule type" value="Genomic_DNA"/>
</dbReference>
<accession>I0LEG0</accession>
<keyword evidence="1" id="KW-0812">Transmembrane</keyword>
<name>I0LEG0_9ACTN</name>
<keyword evidence="1" id="KW-1133">Transmembrane helix</keyword>
<sequence>MAVPFWVSAAWGALQMARGRDLPEGLLSTFGFLWLAAFEMFALLFHLTAPWELRRRGSPRAAPVTLLVAIAGVVATIVFLFWMTTSGEPYGA</sequence>
<keyword evidence="3" id="KW-1185">Reference proteome</keyword>
<dbReference type="AlphaFoldDB" id="I0LEG0"/>
<evidence type="ECO:0000313" key="3">
    <source>
        <dbReference type="Proteomes" id="UP000003448"/>
    </source>
</evidence>
<evidence type="ECO:0000313" key="2">
    <source>
        <dbReference type="EMBL" id="CCH22207.1"/>
    </source>
</evidence>
<protein>
    <submittedName>
        <fullName evidence="2">Permease</fullName>
    </submittedName>
</protein>
<evidence type="ECO:0000256" key="1">
    <source>
        <dbReference type="SAM" id="Phobius"/>
    </source>
</evidence>
<keyword evidence="1" id="KW-0472">Membrane</keyword>